<reference evidence="2 3" key="1">
    <citation type="submission" date="2019-08" db="EMBL/GenBank/DDBJ databases">
        <title>In-depth cultivation of the pig gut microbiome towards novel bacterial diversity and tailored functional studies.</title>
        <authorList>
            <person name="Wylensek D."/>
            <person name="Hitch T.C.A."/>
            <person name="Clavel T."/>
        </authorList>
    </citation>
    <scope>NUCLEOTIDE SEQUENCE [LARGE SCALE GENOMIC DNA]</scope>
    <source>
        <strain evidence="2 3">SM-530-WT-4B</strain>
    </source>
</reference>
<dbReference type="GO" id="GO:0016811">
    <property type="term" value="F:hydrolase activity, acting on carbon-nitrogen (but not peptide) bonds, in linear amides"/>
    <property type="evidence" value="ECO:0007669"/>
    <property type="project" value="InterPro"/>
</dbReference>
<dbReference type="PANTHER" id="PTHR11647">
    <property type="entry name" value="HYDRANTOINASE/DIHYDROPYRIMIDINASE FAMILY MEMBER"/>
    <property type="match status" value="1"/>
</dbReference>
<dbReference type="EMBL" id="VUNH01000006">
    <property type="protein sequence ID" value="MST55742.1"/>
    <property type="molecule type" value="Genomic_DNA"/>
</dbReference>
<sequence>MYDYILRHGKIMDGTNNPWYYSDVGIKDGRIAEISRDITESAAKVIDVSGLAVAPGFIDMHTHTELTYLVKPDDNCKISQGVTTEIGGLCALSPAPVDDITRAPIENMNNPLLGVHGLKYDWNSMAEFLDVLKKSKHVTNIGTLQGHNAIRTMAMGFEDRPPTEAELKKMMALLRESLEAGVFGFSTAGVQSPSNFADTPELLALCSVVAEYGGIYETHLRSESNAMLDAVAETLLIAKKTGVRAQVAHHKASGKINWGKLTASLRMIDESRQMGCDTGVDMYPYTYASFNLEALLPPWVRGNSTSQAIEILADKSQRPRILNDMQNGILGSGWESVYQWCGFEGIHIGAVAKQKNMSLQGKSIAQIARDRGCGSIDVVCDILCDEGFGVLMLLDFGCEEDIETALRYPFMAPVTDALTTHLHGGGNHPRIFGTFPKVLGHYARDRKLMSMEEAVRRMTSLPACRLGLKDRGLLFPGYAADITVFNPDTVIDTATLEKPKELAAGIEYVFVNGVLGYKDKQIVDLGGALLLRKGKAHRKD</sequence>
<dbReference type="Pfam" id="PF07969">
    <property type="entry name" value="Amidohydro_3"/>
    <property type="match status" value="2"/>
</dbReference>
<dbReference type="Gene3D" id="3.20.20.140">
    <property type="entry name" value="Metal-dependent hydrolases"/>
    <property type="match status" value="1"/>
</dbReference>
<dbReference type="Gene3D" id="2.30.40.10">
    <property type="entry name" value="Urease, subunit C, domain 1"/>
    <property type="match status" value="1"/>
</dbReference>
<dbReference type="InterPro" id="IPR050378">
    <property type="entry name" value="Metallo-dep_Hydrolases_sf"/>
</dbReference>
<feature type="domain" description="Amidohydrolase 3" evidence="1">
    <location>
        <begin position="44"/>
        <end position="191"/>
    </location>
</feature>
<dbReference type="InterPro" id="IPR032466">
    <property type="entry name" value="Metal_Hydrolase"/>
</dbReference>
<evidence type="ECO:0000259" key="1">
    <source>
        <dbReference type="Pfam" id="PF07969"/>
    </source>
</evidence>
<dbReference type="SUPFAM" id="SSF51338">
    <property type="entry name" value="Composite domain of metallo-dependent hydrolases"/>
    <property type="match status" value="1"/>
</dbReference>
<feature type="domain" description="Amidohydrolase 3" evidence="1">
    <location>
        <begin position="427"/>
        <end position="514"/>
    </location>
</feature>
<keyword evidence="3" id="KW-1185">Reference proteome</keyword>
<dbReference type="InterPro" id="IPR013108">
    <property type="entry name" value="Amidohydro_3"/>
</dbReference>
<dbReference type="Gene3D" id="3.30.1490.130">
    <property type="entry name" value="D-aminoacylase. Domain 3"/>
    <property type="match status" value="1"/>
</dbReference>
<gene>
    <name evidence="2" type="ORF">FYJ74_06815</name>
</gene>
<dbReference type="CDD" id="cd01297">
    <property type="entry name" value="D-aminoacylase"/>
    <property type="match status" value="1"/>
</dbReference>
<evidence type="ECO:0000313" key="2">
    <source>
        <dbReference type="EMBL" id="MST55742.1"/>
    </source>
</evidence>
<proteinExistence type="predicted"/>
<protein>
    <submittedName>
        <fullName evidence="2">D-aminoacylase</fullName>
    </submittedName>
</protein>
<dbReference type="InterPro" id="IPR011059">
    <property type="entry name" value="Metal-dep_hydrolase_composite"/>
</dbReference>
<comment type="caution">
    <text evidence="2">The sequence shown here is derived from an EMBL/GenBank/DDBJ whole genome shotgun (WGS) entry which is preliminary data.</text>
</comment>
<dbReference type="Proteomes" id="UP000473699">
    <property type="component" value="Unassembled WGS sequence"/>
</dbReference>
<dbReference type="AlphaFoldDB" id="A0A6L5YDV6"/>
<organism evidence="2 3">
    <name type="scientific">Pyramidobacter porci</name>
    <dbReference type="NCBI Taxonomy" id="2605789"/>
    <lineage>
        <taxon>Bacteria</taxon>
        <taxon>Thermotogati</taxon>
        <taxon>Synergistota</taxon>
        <taxon>Synergistia</taxon>
        <taxon>Synergistales</taxon>
        <taxon>Dethiosulfovibrionaceae</taxon>
        <taxon>Pyramidobacter</taxon>
    </lineage>
</organism>
<dbReference type="PANTHER" id="PTHR11647:SF1">
    <property type="entry name" value="COLLAPSIN RESPONSE MEDIATOR PROTEIN"/>
    <property type="match status" value="1"/>
</dbReference>
<dbReference type="SUPFAM" id="SSF51556">
    <property type="entry name" value="Metallo-dependent hydrolases"/>
    <property type="match status" value="1"/>
</dbReference>
<evidence type="ECO:0000313" key="3">
    <source>
        <dbReference type="Proteomes" id="UP000473699"/>
    </source>
</evidence>
<name>A0A6L5YDV6_9BACT</name>
<accession>A0A6L5YDV6</accession>
<dbReference type="RefSeq" id="WP_154528833.1">
    <property type="nucleotide sequence ID" value="NZ_VUNH01000006.1"/>
</dbReference>
<dbReference type="InterPro" id="IPR023100">
    <property type="entry name" value="D-aminoacylase_insert_dom_sf"/>
</dbReference>